<dbReference type="Pfam" id="PF18593">
    <property type="entry name" value="CdiI_2"/>
    <property type="match status" value="1"/>
</dbReference>
<dbReference type="eggNOG" id="ENOG5030X8Q">
    <property type="taxonomic scope" value="Bacteria"/>
</dbReference>
<dbReference type="InterPro" id="IPR041129">
    <property type="entry name" value="CdiI_2"/>
</dbReference>
<organism evidence="2 3">
    <name type="scientific">Paraburkholderia atlantica</name>
    <dbReference type="NCBI Taxonomy" id="2654982"/>
    <lineage>
        <taxon>Bacteria</taxon>
        <taxon>Pseudomonadati</taxon>
        <taxon>Pseudomonadota</taxon>
        <taxon>Betaproteobacteria</taxon>
        <taxon>Burkholderiales</taxon>
        <taxon>Burkholderiaceae</taxon>
        <taxon>Paraburkholderia</taxon>
    </lineage>
</organism>
<dbReference type="RefSeq" id="WP_013089466.1">
    <property type="nucleotide sequence ID" value="NC_014117.1"/>
</dbReference>
<proteinExistence type="predicted"/>
<dbReference type="HOGENOM" id="CLU_157278_1_1_4"/>
<dbReference type="Proteomes" id="UP000002190">
    <property type="component" value="Chromosome 1"/>
</dbReference>
<protein>
    <recommendedName>
        <fullName evidence="1">CdiI immunity protein domain-containing protein</fullName>
    </recommendedName>
</protein>
<feature type="domain" description="CdiI immunity protein" evidence="1">
    <location>
        <begin position="12"/>
        <end position="93"/>
    </location>
</feature>
<sequence>MPSNHYSQMSLVFRAYFGEDFDLFGGTIPEIVSSYKRDSPREYHHQLIKEIISFMNEHPMDLDDAFKMDYGASFNPKLWGHTTASFLDELKRLLSE</sequence>
<evidence type="ECO:0000259" key="1">
    <source>
        <dbReference type="Pfam" id="PF18593"/>
    </source>
</evidence>
<dbReference type="AlphaFoldDB" id="D5W851"/>
<dbReference type="EMBL" id="CP002013">
    <property type="protein sequence ID" value="ADG15596.1"/>
    <property type="molecule type" value="Genomic_DNA"/>
</dbReference>
<dbReference type="GeneID" id="301092871"/>
<evidence type="ECO:0000313" key="3">
    <source>
        <dbReference type="Proteomes" id="UP000002190"/>
    </source>
</evidence>
<dbReference type="KEGG" id="bge:BC1002_1521"/>
<accession>D5W851</accession>
<gene>
    <name evidence="2" type="ordered locus">BC1002_1521</name>
</gene>
<reference evidence="2 3" key="1">
    <citation type="submission" date="2010-04" db="EMBL/GenBank/DDBJ databases">
        <title>Complete sequence of chromosome 1 of Burkholderia sp. CCGE1002.</title>
        <authorList>
            <consortium name="US DOE Joint Genome Institute"/>
            <person name="Lucas S."/>
            <person name="Copeland A."/>
            <person name="Lapidus A."/>
            <person name="Cheng J.-F."/>
            <person name="Bruce D."/>
            <person name="Goodwin L."/>
            <person name="Pitluck S."/>
            <person name="Chertkov O."/>
            <person name="Detter J.C."/>
            <person name="Han C."/>
            <person name="Tapia R."/>
            <person name="Land M."/>
            <person name="Hauser L."/>
            <person name="Kyrpides N."/>
            <person name="Ovchinnikova G."/>
            <person name="Martinez-Romero E."/>
            <person name="Hernandez M.A.R."/>
            <person name="Tiedje J.M."/>
            <person name="Woyke T."/>
        </authorList>
    </citation>
    <scope>NUCLEOTIDE SEQUENCE [LARGE SCALE GENOMIC DNA]</scope>
    <source>
        <strain evidence="2 3">CCGE1002</strain>
    </source>
</reference>
<reference evidence="2 3" key="2">
    <citation type="journal article" date="2012" name="J. Bacteriol.">
        <title>Genome Sequences of Burkholderia sp. Strains CCGE1002 and H160, Isolated from Legume Nodules in Mexico and Brazil.</title>
        <authorList>
            <person name="Ormeno-Orrillo E."/>
            <person name="Rogel M.A."/>
            <person name="Chueire L.M."/>
            <person name="Tiedje J.M."/>
            <person name="Martinez-Romero E."/>
            <person name="Hungria M."/>
        </authorList>
    </citation>
    <scope>NUCLEOTIDE SEQUENCE [LARGE SCALE GENOMIC DNA]</scope>
    <source>
        <strain evidence="2 3">CCGE1002</strain>
    </source>
</reference>
<name>D5W851_PARAM</name>
<evidence type="ECO:0000313" key="2">
    <source>
        <dbReference type="EMBL" id="ADG15596.1"/>
    </source>
</evidence>